<proteinExistence type="predicted"/>
<evidence type="ECO:0000313" key="2">
    <source>
        <dbReference type="EMBL" id="SPJ85819.1"/>
    </source>
</evidence>
<dbReference type="Proteomes" id="UP001187734">
    <property type="component" value="Unassembled WGS sequence"/>
</dbReference>
<feature type="region of interest" description="Disordered" evidence="1">
    <location>
        <begin position="71"/>
        <end position="146"/>
    </location>
</feature>
<evidence type="ECO:0000256" key="1">
    <source>
        <dbReference type="SAM" id="MobiDB-lite"/>
    </source>
</evidence>
<protein>
    <submittedName>
        <fullName evidence="2">Uncharacterized protein</fullName>
    </submittedName>
</protein>
<evidence type="ECO:0000313" key="3">
    <source>
        <dbReference type="Proteomes" id="UP001187734"/>
    </source>
</evidence>
<name>A0AAE8MIQ9_9HYPO</name>
<keyword evidence="3" id="KW-1185">Reference proteome</keyword>
<organism evidence="2 3">
    <name type="scientific">Fusarium torulosum</name>
    <dbReference type="NCBI Taxonomy" id="33205"/>
    <lineage>
        <taxon>Eukaryota</taxon>
        <taxon>Fungi</taxon>
        <taxon>Dikarya</taxon>
        <taxon>Ascomycota</taxon>
        <taxon>Pezizomycotina</taxon>
        <taxon>Sordariomycetes</taxon>
        <taxon>Hypocreomycetidae</taxon>
        <taxon>Hypocreales</taxon>
        <taxon>Nectriaceae</taxon>
        <taxon>Fusarium</taxon>
    </lineage>
</organism>
<comment type="caution">
    <text evidence="2">The sequence shown here is derived from an EMBL/GenBank/DDBJ whole genome shotgun (WGS) entry which is preliminary data.</text>
</comment>
<dbReference type="EMBL" id="ONZP01000500">
    <property type="protein sequence ID" value="SPJ85819.1"/>
    <property type="molecule type" value="Genomic_DNA"/>
</dbReference>
<gene>
    <name evidence="2" type="ORF">FTOL_11602</name>
</gene>
<sequence>MAVAMPEYCRRLLWNSKSFIQLTRNAIVTGSPFWIPAAALIGNRSYVRTVARGSDSALSNRYEASAGPFGLFTMQKGTRGTPTESEEDVVADRSTEDPLPPEKHHTIRLPAGDAQPRPTESEEDVVADRAEDDPLRPKDMARNKTN</sequence>
<accession>A0AAE8MIQ9</accession>
<dbReference type="AlphaFoldDB" id="A0AAE8MIQ9"/>
<feature type="compositionally biased region" description="Basic and acidic residues" evidence="1">
    <location>
        <begin position="90"/>
        <end position="104"/>
    </location>
</feature>
<feature type="compositionally biased region" description="Basic and acidic residues" evidence="1">
    <location>
        <begin position="126"/>
        <end position="146"/>
    </location>
</feature>
<reference evidence="2" key="1">
    <citation type="submission" date="2018-03" db="EMBL/GenBank/DDBJ databases">
        <authorList>
            <person name="Guldener U."/>
        </authorList>
    </citation>
    <scope>NUCLEOTIDE SEQUENCE</scope>
</reference>